<keyword evidence="1" id="KW-0812">Transmembrane</keyword>
<proteinExistence type="predicted"/>
<evidence type="ECO:0000313" key="2">
    <source>
        <dbReference type="EMBL" id="CAD9539465.1"/>
    </source>
</evidence>
<feature type="transmembrane region" description="Helical" evidence="1">
    <location>
        <begin position="81"/>
        <end position="108"/>
    </location>
</feature>
<evidence type="ECO:0000256" key="1">
    <source>
        <dbReference type="SAM" id="Phobius"/>
    </source>
</evidence>
<feature type="transmembrane region" description="Helical" evidence="1">
    <location>
        <begin position="46"/>
        <end position="69"/>
    </location>
</feature>
<accession>A0A7S2NHL3</accession>
<keyword evidence="1" id="KW-0472">Membrane</keyword>
<dbReference type="AlphaFoldDB" id="A0A7S2NHL3"/>
<organism evidence="2">
    <name type="scientific">Haptolina brevifila</name>
    <dbReference type="NCBI Taxonomy" id="156173"/>
    <lineage>
        <taxon>Eukaryota</taxon>
        <taxon>Haptista</taxon>
        <taxon>Haptophyta</taxon>
        <taxon>Prymnesiophyceae</taxon>
        <taxon>Prymnesiales</taxon>
        <taxon>Prymnesiaceae</taxon>
        <taxon>Haptolina</taxon>
    </lineage>
</organism>
<feature type="transmembrane region" description="Helical" evidence="1">
    <location>
        <begin position="21"/>
        <end position="40"/>
    </location>
</feature>
<name>A0A7S2NHL3_9EUKA</name>
<protein>
    <submittedName>
        <fullName evidence="2">Uncharacterized protein</fullName>
    </submittedName>
</protein>
<keyword evidence="1" id="KW-1133">Transmembrane helix</keyword>
<sequence>MVSAQFARSGAGLILHEDMEIALLVVFGLAASNLASVSPAPLWNCGIVHIITVGFTSLVLGLLLQAKLTQAAVRRQWPTSVLVLLLCPVPFFTAVFGNMVGISVLAYVGRGHVF</sequence>
<dbReference type="EMBL" id="HBGU01075170">
    <property type="protein sequence ID" value="CAD9539465.1"/>
    <property type="molecule type" value="Transcribed_RNA"/>
</dbReference>
<gene>
    <name evidence="2" type="ORF">CBRE1094_LOCUS40961</name>
</gene>
<reference evidence="2" key="1">
    <citation type="submission" date="2021-01" db="EMBL/GenBank/DDBJ databases">
        <authorList>
            <person name="Corre E."/>
            <person name="Pelletier E."/>
            <person name="Niang G."/>
            <person name="Scheremetjew M."/>
            <person name="Finn R."/>
            <person name="Kale V."/>
            <person name="Holt S."/>
            <person name="Cochrane G."/>
            <person name="Meng A."/>
            <person name="Brown T."/>
            <person name="Cohen L."/>
        </authorList>
    </citation>
    <scope>NUCLEOTIDE SEQUENCE</scope>
    <source>
        <strain evidence="2">UTEX LB 985</strain>
    </source>
</reference>